<dbReference type="InterPro" id="IPR003313">
    <property type="entry name" value="AraC-bd"/>
</dbReference>
<evidence type="ECO:0000259" key="4">
    <source>
        <dbReference type="PROSITE" id="PS01124"/>
    </source>
</evidence>
<dbReference type="InterPro" id="IPR014710">
    <property type="entry name" value="RmlC-like_jellyroll"/>
</dbReference>
<accession>A0ABW5B915</accession>
<dbReference type="InterPro" id="IPR018062">
    <property type="entry name" value="HTH_AraC-typ_CS"/>
</dbReference>
<evidence type="ECO:0000256" key="1">
    <source>
        <dbReference type="ARBA" id="ARBA00023015"/>
    </source>
</evidence>
<protein>
    <submittedName>
        <fullName evidence="5">AraC family transcriptional regulator</fullName>
    </submittedName>
</protein>
<keyword evidence="2" id="KW-0238">DNA-binding</keyword>
<dbReference type="Pfam" id="PF12833">
    <property type="entry name" value="HTH_18"/>
    <property type="match status" value="1"/>
</dbReference>
<comment type="caution">
    <text evidence="5">The sequence shown here is derived from an EMBL/GenBank/DDBJ whole genome shotgun (WGS) entry which is preliminary data.</text>
</comment>
<dbReference type="PROSITE" id="PS00041">
    <property type="entry name" value="HTH_ARAC_FAMILY_1"/>
    <property type="match status" value="1"/>
</dbReference>
<dbReference type="Pfam" id="PF02311">
    <property type="entry name" value="AraC_binding"/>
    <property type="match status" value="1"/>
</dbReference>
<evidence type="ECO:0000256" key="2">
    <source>
        <dbReference type="ARBA" id="ARBA00023125"/>
    </source>
</evidence>
<dbReference type="InterPro" id="IPR011051">
    <property type="entry name" value="RmlC_Cupin_sf"/>
</dbReference>
<dbReference type="EMBL" id="JBHUIV010000016">
    <property type="protein sequence ID" value="MFD2201999.1"/>
    <property type="molecule type" value="Genomic_DNA"/>
</dbReference>
<dbReference type="Gene3D" id="1.10.10.60">
    <property type="entry name" value="Homeodomain-like"/>
    <property type="match status" value="2"/>
</dbReference>
<evidence type="ECO:0000313" key="6">
    <source>
        <dbReference type="Proteomes" id="UP001597414"/>
    </source>
</evidence>
<dbReference type="SMART" id="SM00342">
    <property type="entry name" value="HTH_ARAC"/>
    <property type="match status" value="1"/>
</dbReference>
<name>A0ABW5B915_9BACT</name>
<keyword evidence="1" id="KW-0805">Transcription regulation</keyword>
<dbReference type="RefSeq" id="WP_380802294.1">
    <property type="nucleotide sequence ID" value="NZ_JBHUIV010000016.1"/>
</dbReference>
<dbReference type="SUPFAM" id="SSF51182">
    <property type="entry name" value="RmlC-like cupins"/>
    <property type="match status" value="1"/>
</dbReference>
<dbReference type="InterPro" id="IPR018060">
    <property type="entry name" value="HTH_AraC"/>
</dbReference>
<dbReference type="Proteomes" id="UP001597414">
    <property type="component" value="Unassembled WGS sequence"/>
</dbReference>
<sequence length="293" mass="34589">MRPFLEQISKTHSSRSFQYRRLELPAFPHFWHYHPEIELTFIEKGRGIRYVGDNISLFEEGDLVLLGENLPHTWVTQGEQVNEIQSAYVFQFPIGLLQQFPELSHLVSFLHQAKNGFLFNHPSREIIETISNFGNLNPTSQLLSLIDLIARLENSPKTEISNSNNSSLHFIEKEQKKIDRVKNYLHNNFQEQIELAKISELMHMSPTYFCRWFKRAIGHTFITYLNKLRIEQACRWLISTDWDVSEIAYKTGFQHVIHFNRVFKKEKKVSPLGYRSQINKKTYQTEHIPGHFI</sequence>
<keyword evidence="3" id="KW-0804">Transcription</keyword>
<dbReference type="InterPro" id="IPR009057">
    <property type="entry name" value="Homeodomain-like_sf"/>
</dbReference>
<dbReference type="Gene3D" id="2.60.120.10">
    <property type="entry name" value="Jelly Rolls"/>
    <property type="match status" value="1"/>
</dbReference>
<dbReference type="SUPFAM" id="SSF46689">
    <property type="entry name" value="Homeodomain-like"/>
    <property type="match status" value="2"/>
</dbReference>
<proteinExistence type="predicted"/>
<evidence type="ECO:0000313" key="5">
    <source>
        <dbReference type="EMBL" id="MFD2201999.1"/>
    </source>
</evidence>
<organism evidence="5 6">
    <name type="scientific">Shivajiella indica</name>
    <dbReference type="NCBI Taxonomy" id="872115"/>
    <lineage>
        <taxon>Bacteria</taxon>
        <taxon>Pseudomonadati</taxon>
        <taxon>Bacteroidota</taxon>
        <taxon>Cytophagia</taxon>
        <taxon>Cytophagales</taxon>
        <taxon>Cyclobacteriaceae</taxon>
        <taxon>Shivajiella</taxon>
    </lineage>
</organism>
<gene>
    <name evidence="5" type="ORF">ACFSKV_10495</name>
</gene>
<dbReference type="PANTHER" id="PTHR43280">
    <property type="entry name" value="ARAC-FAMILY TRANSCRIPTIONAL REGULATOR"/>
    <property type="match status" value="1"/>
</dbReference>
<dbReference type="PANTHER" id="PTHR43280:SF27">
    <property type="entry name" value="TRANSCRIPTIONAL REGULATOR MTLR"/>
    <property type="match status" value="1"/>
</dbReference>
<evidence type="ECO:0000256" key="3">
    <source>
        <dbReference type="ARBA" id="ARBA00023163"/>
    </source>
</evidence>
<dbReference type="PROSITE" id="PS01124">
    <property type="entry name" value="HTH_ARAC_FAMILY_2"/>
    <property type="match status" value="1"/>
</dbReference>
<reference evidence="6" key="1">
    <citation type="journal article" date="2019" name="Int. J. Syst. Evol. Microbiol.">
        <title>The Global Catalogue of Microorganisms (GCM) 10K type strain sequencing project: providing services to taxonomists for standard genome sequencing and annotation.</title>
        <authorList>
            <consortium name="The Broad Institute Genomics Platform"/>
            <consortium name="The Broad Institute Genome Sequencing Center for Infectious Disease"/>
            <person name="Wu L."/>
            <person name="Ma J."/>
        </authorList>
    </citation>
    <scope>NUCLEOTIDE SEQUENCE [LARGE SCALE GENOMIC DNA]</scope>
    <source>
        <strain evidence="6">KCTC 19812</strain>
    </source>
</reference>
<feature type="domain" description="HTH araC/xylS-type" evidence="4">
    <location>
        <begin position="179"/>
        <end position="277"/>
    </location>
</feature>
<keyword evidence="6" id="KW-1185">Reference proteome</keyword>
<dbReference type="CDD" id="cd06976">
    <property type="entry name" value="cupin_MtlR-like_N"/>
    <property type="match status" value="1"/>
</dbReference>